<accession>A0AAD3XUH8</accession>
<proteinExistence type="predicted"/>
<name>A0AAD3XUH8_NEPGR</name>
<protein>
    <submittedName>
        <fullName evidence="2">Uncharacterized protein</fullName>
    </submittedName>
</protein>
<sequence>MALCTMHQHRDQQHLLQLLKHSSNNTKENLTPGLQKTNAICNSHDGLPRGQQFSSQLHREKSMDKEATPSPELQPLPYSQFQAA</sequence>
<dbReference type="Proteomes" id="UP001279734">
    <property type="component" value="Unassembled WGS sequence"/>
</dbReference>
<gene>
    <name evidence="2" type="ORF">Nepgr_019569</name>
</gene>
<reference evidence="2" key="1">
    <citation type="submission" date="2023-05" db="EMBL/GenBank/DDBJ databases">
        <title>Nepenthes gracilis genome sequencing.</title>
        <authorList>
            <person name="Fukushima K."/>
        </authorList>
    </citation>
    <scope>NUCLEOTIDE SEQUENCE</scope>
    <source>
        <strain evidence="2">SING2019-196</strain>
    </source>
</reference>
<feature type="region of interest" description="Disordered" evidence="1">
    <location>
        <begin position="26"/>
        <end position="84"/>
    </location>
</feature>
<evidence type="ECO:0000313" key="2">
    <source>
        <dbReference type="EMBL" id="GMH17728.1"/>
    </source>
</evidence>
<feature type="compositionally biased region" description="Polar residues" evidence="1">
    <location>
        <begin position="26"/>
        <end position="41"/>
    </location>
</feature>
<keyword evidence="3" id="KW-1185">Reference proteome</keyword>
<evidence type="ECO:0000313" key="3">
    <source>
        <dbReference type="Proteomes" id="UP001279734"/>
    </source>
</evidence>
<dbReference type="EMBL" id="BSYO01000018">
    <property type="protein sequence ID" value="GMH17728.1"/>
    <property type="molecule type" value="Genomic_DNA"/>
</dbReference>
<evidence type="ECO:0000256" key="1">
    <source>
        <dbReference type="SAM" id="MobiDB-lite"/>
    </source>
</evidence>
<dbReference type="AlphaFoldDB" id="A0AAD3XUH8"/>
<comment type="caution">
    <text evidence="2">The sequence shown here is derived from an EMBL/GenBank/DDBJ whole genome shotgun (WGS) entry which is preliminary data.</text>
</comment>
<feature type="compositionally biased region" description="Basic and acidic residues" evidence="1">
    <location>
        <begin position="57"/>
        <end position="67"/>
    </location>
</feature>
<organism evidence="2 3">
    <name type="scientific">Nepenthes gracilis</name>
    <name type="common">Slender pitcher plant</name>
    <dbReference type="NCBI Taxonomy" id="150966"/>
    <lineage>
        <taxon>Eukaryota</taxon>
        <taxon>Viridiplantae</taxon>
        <taxon>Streptophyta</taxon>
        <taxon>Embryophyta</taxon>
        <taxon>Tracheophyta</taxon>
        <taxon>Spermatophyta</taxon>
        <taxon>Magnoliopsida</taxon>
        <taxon>eudicotyledons</taxon>
        <taxon>Gunneridae</taxon>
        <taxon>Pentapetalae</taxon>
        <taxon>Caryophyllales</taxon>
        <taxon>Nepenthaceae</taxon>
        <taxon>Nepenthes</taxon>
    </lineage>
</organism>